<dbReference type="GO" id="GO:0016301">
    <property type="term" value="F:kinase activity"/>
    <property type="evidence" value="ECO:0007669"/>
    <property type="project" value="UniProtKB-KW"/>
</dbReference>
<feature type="transmembrane region" description="Helical" evidence="4">
    <location>
        <begin position="20"/>
        <end position="42"/>
    </location>
</feature>
<keyword evidence="4" id="KW-0812">Transmembrane</keyword>
<dbReference type="EC" id="2.7.13.3" evidence="2"/>
<dbReference type="Pfam" id="PF00512">
    <property type="entry name" value="HisKA"/>
    <property type="match status" value="1"/>
</dbReference>
<dbReference type="PANTHER" id="PTHR43065">
    <property type="entry name" value="SENSOR HISTIDINE KINASE"/>
    <property type="match status" value="1"/>
</dbReference>
<keyword evidence="4" id="KW-1133">Transmembrane helix</keyword>
<dbReference type="SUPFAM" id="SSF55785">
    <property type="entry name" value="PYP-like sensor domain (PAS domain)"/>
    <property type="match status" value="1"/>
</dbReference>
<evidence type="ECO:0000313" key="7">
    <source>
        <dbReference type="Proteomes" id="UP001596152"/>
    </source>
</evidence>
<dbReference type="CDD" id="cd00082">
    <property type="entry name" value="HisKA"/>
    <property type="match status" value="1"/>
</dbReference>
<dbReference type="InterPro" id="IPR003594">
    <property type="entry name" value="HATPase_dom"/>
</dbReference>
<dbReference type="Pfam" id="PF02518">
    <property type="entry name" value="HATPase_c"/>
    <property type="match status" value="1"/>
</dbReference>
<dbReference type="EMBL" id="JBHSLF010000020">
    <property type="protein sequence ID" value="MFC5344361.1"/>
    <property type="molecule type" value="Genomic_DNA"/>
</dbReference>
<sequence length="485" mass="51982">MSRESAIAFIQTRTEGLSKLPLAGYVVAVVAVVAAMGVRAALEGVGSFYYLPLLPAIMATALLAGRLETAFAILLSIAANVALVHRDSVVDTVANAVLFAAVAWLISEGFRSLRAYRTRAGELSRRLARRDHMLQTILASVPVVTLDRQGIVRSLTPSASAMLAAPEALAVGEPFDLFVEGFDLATFPTTPQYGPLAHWVARTGDGRTLHLNIQLGLNEDAGDPDHAIISLTDLTDSHAAESHAREMHAQLNRVWRLNSLGEMAATLSHELNQPLSASVTYLHAAQTDMRNAGPAADNASRTVDLAKTQLLRAGEIIRRMRELLAHESRGLDVESTHSMIADIQGVLGMIGRTAGVSIELRIDDADDAVWAERIQFQQAMVNLVRNAVEALDGEANPLVVVTGRAISPEAYEIRVEDNGVGIATADMETIFRPLMSTKTGGMGLGLSVTRTIIDSHGGTLKVEASPMGGAAFSFCLMRERELVEP</sequence>
<evidence type="ECO:0000256" key="2">
    <source>
        <dbReference type="ARBA" id="ARBA00012438"/>
    </source>
</evidence>
<evidence type="ECO:0000256" key="4">
    <source>
        <dbReference type="SAM" id="Phobius"/>
    </source>
</evidence>
<dbReference type="RefSeq" id="WP_374037076.1">
    <property type="nucleotide sequence ID" value="NZ_CP169082.1"/>
</dbReference>
<accession>A0ABW0FSK5</accession>
<feature type="transmembrane region" description="Helical" evidence="4">
    <location>
        <begin position="70"/>
        <end position="86"/>
    </location>
</feature>
<keyword evidence="4" id="KW-0472">Membrane</keyword>
<name>A0ABW0FSK5_9CAUL</name>
<comment type="catalytic activity">
    <reaction evidence="1">
        <text>ATP + protein L-histidine = ADP + protein N-phospho-L-histidine.</text>
        <dbReference type="EC" id="2.7.13.3"/>
    </reaction>
</comment>
<keyword evidence="3" id="KW-0597">Phosphoprotein</keyword>
<protein>
    <recommendedName>
        <fullName evidence="2">histidine kinase</fullName>
        <ecNumber evidence="2">2.7.13.3</ecNumber>
    </recommendedName>
</protein>
<feature type="transmembrane region" description="Helical" evidence="4">
    <location>
        <begin position="92"/>
        <end position="110"/>
    </location>
</feature>
<keyword evidence="6" id="KW-0808">Transferase</keyword>
<organism evidence="6 7">
    <name type="scientific">Brevundimonas staleyi</name>
    <dbReference type="NCBI Taxonomy" id="74326"/>
    <lineage>
        <taxon>Bacteria</taxon>
        <taxon>Pseudomonadati</taxon>
        <taxon>Pseudomonadota</taxon>
        <taxon>Alphaproteobacteria</taxon>
        <taxon>Caulobacterales</taxon>
        <taxon>Caulobacteraceae</taxon>
        <taxon>Brevundimonas</taxon>
    </lineage>
</organism>
<dbReference type="Gene3D" id="3.30.450.20">
    <property type="entry name" value="PAS domain"/>
    <property type="match status" value="1"/>
</dbReference>
<evidence type="ECO:0000259" key="5">
    <source>
        <dbReference type="PROSITE" id="PS50109"/>
    </source>
</evidence>
<comment type="caution">
    <text evidence="6">The sequence shown here is derived from an EMBL/GenBank/DDBJ whole genome shotgun (WGS) entry which is preliminary data.</text>
</comment>
<keyword evidence="6" id="KW-0418">Kinase</keyword>
<dbReference type="InterPro" id="IPR003661">
    <property type="entry name" value="HisK_dim/P_dom"/>
</dbReference>
<dbReference type="InterPro" id="IPR036890">
    <property type="entry name" value="HATPase_C_sf"/>
</dbReference>
<dbReference type="Gene3D" id="1.10.287.130">
    <property type="match status" value="1"/>
</dbReference>
<dbReference type="PROSITE" id="PS50109">
    <property type="entry name" value="HIS_KIN"/>
    <property type="match status" value="1"/>
</dbReference>
<dbReference type="Proteomes" id="UP001596152">
    <property type="component" value="Unassembled WGS sequence"/>
</dbReference>
<dbReference type="InterPro" id="IPR035965">
    <property type="entry name" value="PAS-like_dom_sf"/>
</dbReference>
<keyword evidence="7" id="KW-1185">Reference proteome</keyword>
<gene>
    <name evidence="6" type="ORF">ACFPIE_10570</name>
</gene>
<evidence type="ECO:0000256" key="3">
    <source>
        <dbReference type="ARBA" id="ARBA00022553"/>
    </source>
</evidence>
<proteinExistence type="predicted"/>
<dbReference type="PANTHER" id="PTHR43065:SF42">
    <property type="entry name" value="TWO-COMPONENT SENSOR PPRA"/>
    <property type="match status" value="1"/>
</dbReference>
<dbReference type="SMART" id="SM00388">
    <property type="entry name" value="HisKA"/>
    <property type="match status" value="1"/>
</dbReference>
<evidence type="ECO:0000256" key="1">
    <source>
        <dbReference type="ARBA" id="ARBA00000085"/>
    </source>
</evidence>
<feature type="domain" description="Histidine kinase" evidence="5">
    <location>
        <begin position="266"/>
        <end position="480"/>
    </location>
</feature>
<dbReference type="Gene3D" id="3.30.565.10">
    <property type="entry name" value="Histidine kinase-like ATPase, C-terminal domain"/>
    <property type="match status" value="1"/>
</dbReference>
<dbReference type="PRINTS" id="PR00344">
    <property type="entry name" value="BCTRLSENSOR"/>
</dbReference>
<evidence type="ECO:0000313" key="6">
    <source>
        <dbReference type="EMBL" id="MFC5344361.1"/>
    </source>
</evidence>
<dbReference type="InterPro" id="IPR036097">
    <property type="entry name" value="HisK_dim/P_sf"/>
</dbReference>
<dbReference type="InterPro" id="IPR004358">
    <property type="entry name" value="Sig_transdc_His_kin-like_C"/>
</dbReference>
<dbReference type="InterPro" id="IPR005467">
    <property type="entry name" value="His_kinase_dom"/>
</dbReference>
<dbReference type="SUPFAM" id="SSF47384">
    <property type="entry name" value="Homodimeric domain of signal transducing histidine kinase"/>
    <property type="match status" value="1"/>
</dbReference>
<reference evidence="7" key="1">
    <citation type="journal article" date="2019" name="Int. J. Syst. Evol. Microbiol.">
        <title>The Global Catalogue of Microorganisms (GCM) 10K type strain sequencing project: providing services to taxonomists for standard genome sequencing and annotation.</title>
        <authorList>
            <consortium name="The Broad Institute Genomics Platform"/>
            <consortium name="The Broad Institute Genome Sequencing Center for Infectious Disease"/>
            <person name="Wu L."/>
            <person name="Ma J."/>
        </authorList>
    </citation>
    <scope>NUCLEOTIDE SEQUENCE [LARGE SCALE GENOMIC DNA]</scope>
    <source>
        <strain evidence="7">JCM 12125</strain>
    </source>
</reference>
<dbReference type="SMART" id="SM00387">
    <property type="entry name" value="HATPase_c"/>
    <property type="match status" value="1"/>
</dbReference>
<dbReference type="SUPFAM" id="SSF55874">
    <property type="entry name" value="ATPase domain of HSP90 chaperone/DNA topoisomerase II/histidine kinase"/>
    <property type="match status" value="1"/>
</dbReference>